<protein>
    <recommendedName>
        <fullName evidence="5">tRNA wybutosine-synthesizing protein 4</fullName>
        <ecNumber evidence="4">2.1.1.290</ecNumber>
        <ecNumber evidence="3">2.3.1.231</ecNumber>
    </recommendedName>
    <alternativeName>
        <fullName evidence="12">Leucine carboxyl methyltransferase 2</fullName>
    </alternativeName>
    <alternativeName>
        <fullName evidence="13">tRNA(Phe) (7-(3-amino-3-(methoxycarbonyl)propyl)wyosine(37)-N)-methoxycarbonyltransferase</fullName>
    </alternativeName>
    <alternativeName>
        <fullName evidence="11">tRNA(Phe) (7-(3-amino-3-carboxypropyl)wyosine(37)-O)-methyltransferase</fullName>
    </alternativeName>
</protein>
<dbReference type="EC" id="2.3.1.231" evidence="3"/>
<proteinExistence type="inferred from homology"/>
<evidence type="ECO:0000256" key="12">
    <source>
        <dbReference type="ARBA" id="ARBA00030231"/>
    </source>
</evidence>
<dbReference type="InterPro" id="IPR041667">
    <property type="entry name" value="Cupin_8"/>
</dbReference>
<dbReference type="PANTHER" id="PTHR12461:SF104">
    <property type="entry name" value="TRNA WYBUTOSINE-SYNTHESIZING PROTEIN 5"/>
    <property type="match status" value="1"/>
</dbReference>
<evidence type="ECO:0000256" key="6">
    <source>
        <dbReference type="ARBA" id="ARBA00022603"/>
    </source>
</evidence>
<dbReference type="EMBL" id="GEDC01016008">
    <property type="protein sequence ID" value="JAS21290.1"/>
    <property type="molecule type" value="Transcribed_RNA"/>
</dbReference>
<keyword evidence="7" id="KW-0808">Transferase</keyword>
<gene>
    <name evidence="16" type="ORF">g.36925</name>
    <name evidence="17" type="ORF">g.36929</name>
</gene>
<dbReference type="GO" id="GO:0032259">
    <property type="term" value="P:methylation"/>
    <property type="evidence" value="ECO:0007669"/>
    <property type="project" value="UniProtKB-KW"/>
</dbReference>
<dbReference type="PANTHER" id="PTHR12461">
    <property type="entry name" value="HYPOXIA-INDUCIBLE FACTOR 1 ALPHA INHIBITOR-RELATED"/>
    <property type="match status" value="1"/>
</dbReference>
<dbReference type="EMBL" id="GEDC01030909">
    <property type="protein sequence ID" value="JAS06389.1"/>
    <property type="molecule type" value="Transcribed_RNA"/>
</dbReference>
<evidence type="ECO:0000256" key="10">
    <source>
        <dbReference type="ARBA" id="ARBA00025588"/>
    </source>
</evidence>
<evidence type="ECO:0000256" key="3">
    <source>
        <dbReference type="ARBA" id="ARBA00012155"/>
    </source>
</evidence>
<evidence type="ECO:0000313" key="17">
    <source>
        <dbReference type="EMBL" id="JAS21290.1"/>
    </source>
</evidence>
<evidence type="ECO:0000256" key="2">
    <source>
        <dbReference type="ARBA" id="ARBA00010703"/>
    </source>
</evidence>
<comment type="similarity">
    <text evidence="2">Belongs to the methyltransferase superfamily. LCMT family.</text>
</comment>
<comment type="catalytic activity">
    <reaction evidence="1">
        <text>7-[(3S)-3-amino-3-carboxypropyl]wyosine(37) in tRNA(Phe) + S-adenosyl-L-methionine = 7-[(3S)-(3-amino-3-methoxycarbonyl)propyl]wyosine(37) in tRNA(Phe) + S-adenosyl-L-homocysteine</text>
        <dbReference type="Rhea" id="RHEA:36903"/>
        <dbReference type="Rhea" id="RHEA-COMP:10379"/>
        <dbReference type="Rhea" id="RHEA-COMP:11844"/>
        <dbReference type="ChEBI" id="CHEBI:57856"/>
        <dbReference type="ChEBI" id="CHEBI:59789"/>
        <dbReference type="ChEBI" id="CHEBI:73543"/>
        <dbReference type="ChEBI" id="CHEBI:74275"/>
        <dbReference type="EC" id="2.1.1.290"/>
    </reaction>
</comment>
<evidence type="ECO:0000256" key="7">
    <source>
        <dbReference type="ARBA" id="ARBA00022679"/>
    </source>
</evidence>
<organism evidence="16">
    <name type="scientific">Clastoptera arizonana</name>
    <name type="common">Arizona spittle bug</name>
    <dbReference type="NCBI Taxonomy" id="38151"/>
    <lineage>
        <taxon>Eukaryota</taxon>
        <taxon>Metazoa</taxon>
        <taxon>Ecdysozoa</taxon>
        <taxon>Arthropoda</taxon>
        <taxon>Hexapoda</taxon>
        <taxon>Insecta</taxon>
        <taxon>Pterygota</taxon>
        <taxon>Neoptera</taxon>
        <taxon>Paraneoptera</taxon>
        <taxon>Hemiptera</taxon>
        <taxon>Auchenorrhyncha</taxon>
        <taxon>Cercopoidea</taxon>
        <taxon>Clastopteridae</taxon>
        <taxon>Clastoptera</taxon>
    </lineage>
</organism>
<evidence type="ECO:0000259" key="15">
    <source>
        <dbReference type="PROSITE" id="PS51184"/>
    </source>
</evidence>
<dbReference type="PROSITE" id="PS51184">
    <property type="entry name" value="JMJC"/>
    <property type="match status" value="1"/>
</dbReference>
<evidence type="ECO:0000256" key="1">
    <source>
        <dbReference type="ARBA" id="ARBA00001806"/>
    </source>
</evidence>
<feature type="domain" description="JmjC" evidence="15">
    <location>
        <begin position="123"/>
        <end position="267"/>
    </location>
</feature>
<dbReference type="SUPFAM" id="SSF51197">
    <property type="entry name" value="Clavaminate synthase-like"/>
    <property type="match status" value="1"/>
</dbReference>
<dbReference type="Gene3D" id="6.10.140.1470">
    <property type="match status" value="1"/>
</dbReference>
<comment type="catalytic activity">
    <reaction evidence="14">
        <text>7-[(3S)-(3-amino-3-methoxycarbonyl)propyl]wyosine(37) in tRNA(Phe) + S-adenosyl-L-methionine + CO2 = wybutosine(37) in tRNA(Phe) + S-adenosyl-L-homocysteine + 2 H(+)</text>
        <dbReference type="Rhea" id="RHEA:37119"/>
        <dbReference type="Rhea" id="RHEA-COMP:11844"/>
        <dbReference type="Rhea" id="RHEA-COMP:11847"/>
        <dbReference type="ChEBI" id="CHEBI:15378"/>
        <dbReference type="ChEBI" id="CHEBI:16526"/>
        <dbReference type="ChEBI" id="CHEBI:57856"/>
        <dbReference type="ChEBI" id="CHEBI:59789"/>
        <dbReference type="ChEBI" id="CHEBI:73544"/>
        <dbReference type="ChEBI" id="CHEBI:74275"/>
        <dbReference type="EC" id="2.3.1.231"/>
    </reaction>
</comment>
<evidence type="ECO:0000256" key="8">
    <source>
        <dbReference type="ARBA" id="ARBA00022691"/>
    </source>
</evidence>
<comment type="function">
    <text evidence="10">Probable S-adenosyl-L-methionine-dependent methyltransferase that acts as a component of the wybutosine biosynthesis pathway. Wybutosine is a hyper modified guanosine with a tricyclic base found at the 3'-position adjacent to the anticodon of eukaryotic phenylalanine tRNA. May methylate the carboxyl group of leucine residues to form alpha-leucine ester residues.</text>
</comment>
<evidence type="ECO:0000256" key="14">
    <source>
        <dbReference type="ARBA" id="ARBA00049250"/>
    </source>
</evidence>
<dbReference type="InterPro" id="IPR003347">
    <property type="entry name" value="JmjC_dom"/>
</dbReference>
<evidence type="ECO:0000256" key="9">
    <source>
        <dbReference type="ARBA" id="ARBA00022694"/>
    </source>
</evidence>
<evidence type="ECO:0000256" key="11">
    <source>
        <dbReference type="ARBA" id="ARBA00029750"/>
    </source>
</evidence>
<evidence type="ECO:0000313" key="16">
    <source>
        <dbReference type="EMBL" id="JAS06389.1"/>
    </source>
</evidence>
<dbReference type="AlphaFoldDB" id="A0A1B6BZE8"/>
<dbReference type="SMART" id="SM00558">
    <property type="entry name" value="JmjC"/>
    <property type="match status" value="1"/>
</dbReference>
<sequence length="313" mass="36501">MNPIIPIYENVTKEFFTENIQTNRKPAILRGVDIGNCSSKWTPEYLIQNVGDIEVKVHVSSESRLDFINKNFIYKTIKLSELIKRVSDNIKSEGEYFICPQEYYYLRSLSSERRGKEVADLKKQFPQLSNDIVIPKFFKEQDFFSSVLRIGSEGLQLWTHYDIMDNLLIQVHGKKRVVLFSPSDVNYLYLNGDKSEVLDIDNPNLEQFPDFHNAIKYECFLESGDIIFIPALWFHNTLSLTHGVAVNVFWKNLGHNLYDKNDFYGNKDLLPASKALQSIEKAIKTLDELPEEYREFYIKRAIRNIANHARNVK</sequence>
<dbReference type="Gene3D" id="2.60.120.650">
    <property type="entry name" value="Cupin"/>
    <property type="match status" value="1"/>
</dbReference>
<keyword evidence="8" id="KW-0949">S-adenosyl-L-methionine</keyword>
<name>A0A1B6BZE8_9HEMI</name>
<evidence type="ECO:0000256" key="13">
    <source>
        <dbReference type="ARBA" id="ARBA00030847"/>
    </source>
</evidence>
<dbReference type="GO" id="GO:0000049">
    <property type="term" value="F:tRNA binding"/>
    <property type="evidence" value="ECO:0007669"/>
    <property type="project" value="TreeGrafter"/>
</dbReference>
<dbReference type="GO" id="GO:0008168">
    <property type="term" value="F:methyltransferase activity"/>
    <property type="evidence" value="ECO:0007669"/>
    <property type="project" value="UniProtKB-KW"/>
</dbReference>
<keyword evidence="9" id="KW-0819">tRNA processing</keyword>
<dbReference type="FunFam" id="2.60.120.650:FF:000043">
    <property type="entry name" value="tRNA wybutosine-synthesizing protein 4"/>
    <property type="match status" value="1"/>
</dbReference>
<evidence type="ECO:0000256" key="4">
    <source>
        <dbReference type="ARBA" id="ARBA00012779"/>
    </source>
</evidence>
<dbReference type="GO" id="GO:0031591">
    <property type="term" value="P:wybutosine biosynthetic process"/>
    <property type="evidence" value="ECO:0007669"/>
    <property type="project" value="TreeGrafter"/>
</dbReference>
<dbReference type="Pfam" id="PF13621">
    <property type="entry name" value="Cupin_8"/>
    <property type="match status" value="1"/>
</dbReference>
<keyword evidence="6" id="KW-0489">Methyltransferase</keyword>
<accession>A0A1B6BZE8</accession>
<evidence type="ECO:0000256" key="5">
    <source>
        <dbReference type="ARBA" id="ARBA00018045"/>
    </source>
</evidence>
<reference evidence="16" key="1">
    <citation type="submission" date="2015-12" db="EMBL/GenBank/DDBJ databases">
        <title>De novo transcriptome assembly of four potential Pierce s Disease insect vectors from Arizona vineyards.</title>
        <authorList>
            <person name="Tassone E.E."/>
        </authorList>
    </citation>
    <scope>NUCLEOTIDE SEQUENCE</scope>
</reference>
<dbReference type="EC" id="2.1.1.290" evidence="4"/>